<evidence type="ECO:0000256" key="3">
    <source>
        <dbReference type="SAM" id="SignalP"/>
    </source>
</evidence>
<dbReference type="InterPro" id="IPR000254">
    <property type="entry name" value="CBD"/>
</dbReference>
<feature type="signal peptide" evidence="3">
    <location>
        <begin position="1"/>
        <end position="27"/>
    </location>
</feature>
<evidence type="ECO:0000313" key="6">
    <source>
        <dbReference type="Proteomes" id="UP000601435"/>
    </source>
</evidence>
<feature type="region of interest" description="Disordered" evidence="2">
    <location>
        <begin position="63"/>
        <end position="82"/>
    </location>
</feature>
<protein>
    <submittedName>
        <fullName evidence="5">MiaA protein</fullName>
    </submittedName>
</protein>
<evidence type="ECO:0000256" key="1">
    <source>
        <dbReference type="ARBA" id="ARBA00022729"/>
    </source>
</evidence>
<proteinExistence type="predicted"/>
<dbReference type="SMART" id="SM00236">
    <property type="entry name" value="fCBD"/>
    <property type="match status" value="1"/>
</dbReference>
<sequence length="380" mass="41874">MNFVGVSGPFHPLRLLAFFWIAVTARGAEDDSALLADDECRTEGSECLLHALQRRGAVVEHSAALPDAGAESEPDNSSPDRARHCLQPYEQCGGIKPDGSQYAGETCCHGGYYCTEVNANWKQCNPTKAGDPHFVYKPTKELTEPSRAPLLTYYVYRAESADSDYFDNVNVGNLAGTLWYLHNEVRYAYDAAQCTGPWNCDLSYGRYGYFVGCNNLGEFPFPTYQIYYEGAKWYTLPGPCPANTWQEKDAKCIKDQPGGLCEGTPTGAGDCTYSIEHAGEISIDEMTGIEDYGRFISEGNKMNDTEANAERMAKVDKLFKDKFPDMPSDADLPSPTCDFRMEQLAIVALVLCESELTQSGIQAQVHKATPKKCPPPCAAR</sequence>
<feature type="domain" description="CBM1" evidence="4">
    <location>
        <begin position="84"/>
        <end position="125"/>
    </location>
</feature>
<evidence type="ECO:0000259" key="4">
    <source>
        <dbReference type="PROSITE" id="PS51164"/>
    </source>
</evidence>
<dbReference type="AlphaFoldDB" id="A0A812RAD1"/>
<keyword evidence="6" id="KW-1185">Reference proteome</keyword>
<gene>
    <name evidence="5" type="primary">miaA</name>
    <name evidence="5" type="ORF">SNEC2469_LOCUS11825</name>
</gene>
<reference evidence="5" key="1">
    <citation type="submission" date="2021-02" db="EMBL/GenBank/DDBJ databases">
        <authorList>
            <person name="Dougan E. K."/>
            <person name="Rhodes N."/>
            <person name="Thang M."/>
            <person name="Chan C."/>
        </authorList>
    </citation>
    <scope>NUCLEOTIDE SEQUENCE</scope>
</reference>
<keyword evidence="1 3" id="KW-0732">Signal</keyword>
<dbReference type="PROSITE" id="PS51164">
    <property type="entry name" value="CBM1_2"/>
    <property type="match status" value="1"/>
</dbReference>
<dbReference type="GO" id="GO:0005576">
    <property type="term" value="C:extracellular region"/>
    <property type="evidence" value="ECO:0007669"/>
    <property type="project" value="InterPro"/>
</dbReference>
<feature type="chain" id="PRO_5032907909" evidence="3">
    <location>
        <begin position="28"/>
        <end position="380"/>
    </location>
</feature>
<organism evidence="5 6">
    <name type="scientific">Symbiodinium necroappetens</name>
    <dbReference type="NCBI Taxonomy" id="1628268"/>
    <lineage>
        <taxon>Eukaryota</taxon>
        <taxon>Sar</taxon>
        <taxon>Alveolata</taxon>
        <taxon>Dinophyceae</taxon>
        <taxon>Suessiales</taxon>
        <taxon>Symbiodiniaceae</taxon>
        <taxon>Symbiodinium</taxon>
    </lineage>
</organism>
<dbReference type="OrthoDB" id="432334at2759"/>
<evidence type="ECO:0000256" key="2">
    <source>
        <dbReference type="SAM" id="MobiDB-lite"/>
    </source>
</evidence>
<evidence type="ECO:0000313" key="5">
    <source>
        <dbReference type="EMBL" id="CAE7430722.1"/>
    </source>
</evidence>
<dbReference type="GO" id="GO:0005975">
    <property type="term" value="P:carbohydrate metabolic process"/>
    <property type="evidence" value="ECO:0007669"/>
    <property type="project" value="InterPro"/>
</dbReference>
<name>A0A812RAD1_9DINO</name>
<dbReference type="Pfam" id="PF00734">
    <property type="entry name" value="CBM_1"/>
    <property type="match status" value="1"/>
</dbReference>
<dbReference type="Proteomes" id="UP000601435">
    <property type="component" value="Unassembled WGS sequence"/>
</dbReference>
<accession>A0A812RAD1</accession>
<dbReference type="EMBL" id="CAJNJA010018764">
    <property type="protein sequence ID" value="CAE7430722.1"/>
    <property type="molecule type" value="Genomic_DNA"/>
</dbReference>
<dbReference type="GO" id="GO:0030248">
    <property type="term" value="F:cellulose binding"/>
    <property type="evidence" value="ECO:0007669"/>
    <property type="project" value="InterPro"/>
</dbReference>
<comment type="caution">
    <text evidence="5">The sequence shown here is derived from an EMBL/GenBank/DDBJ whole genome shotgun (WGS) entry which is preliminary data.</text>
</comment>